<evidence type="ECO:0000256" key="3">
    <source>
        <dbReference type="ARBA" id="ARBA00023295"/>
    </source>
</evidence>
<reference evidence="6" key="1">
    <citation type="submission" date="2020-09" db="EMBL/GenBank/DDBJ databases">
        <title>Novel species of Mucilaginibacter isolated from a glacier on the Tibetan Plateau.</title>
        <authorList>
            <person name="Liu Q."/>
            <person name="Xin Y.-H."/>
        </authorList>
    </citation>
    <scope>NUCLEOTIDE SEQUENCE</scope>
    <source>
        <strain evidence="6">ZB1P21</strain>
    </source>
</reference>
<evidence type="ECO:0000256" key="4">
    <source>
        <dbReference type="RuleBase" id="RU361169"/>
    </source>
</evidence>
<gene>
    <name evidence="6" type="ORF">IDJ76_09875</name>
</gene>
<dbReference type="Gene3D" id="2.160.20.10">
    <property type="entry name" value="Single-stranded right-handed beta-helix, Pectin lyase-like"/>
    <property type="match status" value="1"/>
</dbReference>
<dbReference type="Proteomes" id="UP000619078">
    <property type="component" value="Unassembled WGS sequence"/>
</dbReference>
<feature type="chain" id="PRO_5036838379" evidence="5">
    <location>
        <begin position="20"/>
        <end position="505"/>
    </location>
</feature>
<comment type="similarity">
    <text evidence="1 4">Belongs to the glycosyl hydrolase 28 family.</text>
</comment>
<evidence type="ECO:0000256" key="2">
    <source>
        <dbReference type="ARBA" id="ARBA00022801"/>
    </source>
</evidence>
<dbReference type="SUPFAM" id="SSF51126">
    <property type="entry name" value="Pectin lyase-like"/>
    <property type="match status" value="1"/>
</dbReference>
<dbReference type="PANTHER" id="PTHR31339:SF9">
    <property type="entry name" value="PLASMIN AND FIBRONECTIN-BINDING PROTEIN A"/>
    <property type="match status" value="1"/>
</dbReference>
<comment type="caution">
    <text evidence="6">The sequence shown here is derived from an EMBL/GenBank/DDBJ whole genome shotgun (WGS) entry which is preliminary data.</text>
</comment>
<dbReference type="RefSeq" id="WP_191163132.1">
    <property type="nucleotide sequence ID" value="NZ_JACWMX010000003.1"/>
</dbReference>
<sequence>MRPSLLITLLGLITLSATAQKKDYNILTYGAKADKHFKNTKAIQQAVDAAHNAGGGRVLIPDGNFVTGPFQLRSGVELHLADNAILLGSANRMDYPKSGPLALIYAGGQQNIAITGTGVINGQGRELVENVLYLLSKGEITDPQWKVKRPTEKNRPVILSFDNCQNIKVTGITLKDASGWVQNYNKCDNVLIDSMLVQSTAYWNNDGIDITDSKNVRIINSTFNAADDAICLKSEDPLAACENVVVENCILRSSASGFKLGTGSIGGFRHIKVKNLTVYNTYRSAIALESVDGAVLEDIDIRDVKATNVGNAIFLRLGHRNTNDRYSTLKHVYIGNVRADIPAGKPDIGYPVEGPPPKVPPHNVVPSSITGIPGHPVEDVVLENIEINYAGGASRDIAEVKIDNLASVTENVAGYPEFTMFGELPGWGLYVRHAAGITIKNLKLTVDKVDFRPACVFDDVKGLKLQKISIPTVNQTPAIILNNVTGMSMQKMDLPGDLKTMIKMQ</sequence>
<dbReference type="SMART" id="SM00710">
    <property type="entry name" value="PbH1"/>
    <property type="match status" value="6"/>
</dbReference>
<protein>
    <submittedName>
        <fullName evidence="6">Glycoside hydrolase family 28</fullName>
    </submittedName>
</protein>
<dbReference type="GO" id="GO:0004650">
    <property type="term" value="F:polygalacturonase activity"/>
    <property type="evidence" value="ECO:0007669"/>
    <property type="project" value="InterPro"/>
</dbReference>
<keyword evidence="5" id="KW-0732">Signal</keyword>
<evidence type="ECO:0000256" key="5">
    <source>
        <dbReference type="SAM" id="SignalP"/>
    </source>
</evidence>
<keyword evidence="3 4" id="KW-0326">Glycosidase</keyword>
<dbReference type="InterPro" id="IPR051801">
    <property type="entry name" value="GH28_Enzymes"/>
</dbReference>
<dbReference type="EMBL" id="JACWMX010000003">
    <property type="protein sequence ID" value="MBD1393406.1"/>
    <property type="molecule type" value="Genomic_DNA"/>
</dbReference>
<keyword evidence="2 4" id="KW-0378">Hydrolase</keyword>
<dbReference type="InterPro" id="IPR006626">
    <property type="entry name" value="PbH1"/>
</dbReference>
<dbReference type="Pfam" id="PF00295">
    <property type="entry name" value="Glyco_hydro_28"/>
    <property type="match status" value="1"/>
</dbReference>
<dbReference type="AlphaFoldDB" id="A0A926NP92"/>
<feature type="signal peptide" evidence="5">
    <location>
        <begin position="1"/>
        <end position="19"/>
    </location>
</feature>
<name>A0A926NP92_9SPHI</name>
<evidence type="ECO:0000313" key="6">
    <source>
        <dbReference type="EMBL" id="MBD1393406.1"/>
    </source>
</evidence>
<dbReference type="InterPro" id="IPR011050">
    <property type="entry name" value="Pectin_lyase_fold/virulence"/>
</dbReference>
<keyword evidence="7" id="KW-1185">Reference proteome</keyword>
<organism evidence="6 7">
    <name type="scientific">Mucilaginibacter glaciei</name>
    <dbReference type="NCBI Taxonomy" id="2772109"/>
    <lineage>
        <taxon>Bacteria</taxon>
        <taxon>Pseudomonadati</taxon>
        <taxon>Bacteroidota</taxon>
        <taxon>Sphingobacteriia</taxon>
        <taxon>Sphingobacteriales</taxon>
        <taxon>Sphingobacteriaceae</taxon>
        <taxon>Mucilaginibacter</taxon>
    </lineage>
</organism>
<dbReference type="InterPro" id="IPR000743">
    <property type="entry name" value="Glyco_hydro_28"/>
</dbReference>
<evidence type="ECO:0000313" key="7">
    <source>
        <dbReference type="Proteomes" id="UP000619078"/>
    </source>
</evidence>
<dbReference type="GO" id="GO:0005975">
    <property type="term" value="P:carbohydrate metabolic process"/>
    <property type="evidence" value="ECO:0007669"/>
    <property type="project" value="InterPro"/>
</dbReference>
<dbReference type="PANTHER" id="PTHR31339">
    <property type="entry name" value="PECTIN LYASE-RELATED"/>
    <property type="match status" value="1"/>
</dbReference>
<dbReference type="InterPro" id="IPR012334">
    <property type="entry name" value="Pectin_lyas_fold"/>
</dbReference>
<accession>A0A926NP92</accession>
<evidence type="ECO:0000256" key="1">
    <source>
        <dbReference type="ARBA" id="ARBA00008834"/>
    </source>
</evidence>
<proteinExistence type="inferred from homology"/>